<comment type="subcellular location">
    <subcellularLocation>
        <location evidence="1">Membrane</location>
        <topology evidence="1">Multi-pass membrane protein</topology>
    </subcellularLocation>
</comment>
<evidence type="ECO:0000256" key="7">
    <source>
        <dbReference type="SAM" id="MobiDB-lite"/>
    </source>
</evidence>
<evidence type="ECO:0000256" key="4">
    <source>
        <dbReference type="ARBA" id="ARBA00022692"/>
    </source>
</evidence>
<evidence type="ECO:0000256" key="1">
    <source>
        <dbReference type="ARBA" id="ARBA00004141"/>
    </source>
</evidence>
<dbReference type="GO" id="GO:0005227">
    <property type="term" value="F:calcium-activated cation channel activity"/>
    <property type="evidence" value="ECO:0007669"/>
    <property type="project" value="InterPro"/>
</dbReference>
<feature type="transmembrane region" description="Helical" evidence="8">
    <location>
        <begin position="667"/>
        <end position="685"/>
    </location>
</feature>
<feature type="compositionally biased region" description="Basic and acidic residues" evidence="7">
    <location>
        <begin position="234"/>
        <end position="246"/>
    </location>
</feature>
<feature type="transmembrane region" description="Helical" evidence="8">
    <location>
        <begin position="604"/>
        <end position="623"/>
    </location>
</feature>
<evidence type="ECO:0000256" key="2">
    <source>
        <dbReference type="ARBA" id="ARBA00007779"/>
    </source>
</evidence>
<feature type="domain" description="CSC1/OSCA1-like 7TM region" evidence="9">
    <location>
        <begin position="511"/>
        <end position="779"/>
    </location>
</feature>
<dbReference type="Pfam" id="PF14703">
    <property type="entry name" value="PHM7_cyt"/>
    <property type="match status" value="1"/>
</dbReference>
<dbReference type="PANTHER" id="PTHR13018">
    <property type="entry name" value="PROBABLE MEMBRANE PROTEIN DUF221-RELATED"/>
    <property type="match status" value="1"/>
</dbReference>
<evidence type="ECO:0000256" key="6">
    <source>
        <dbReference type="ARBA" id="ARBA00023136"/>
    </source>
</evidence>
<evidence type="ECO:0000256" key="5">
    <source>
        <dbReference type="ARBA" id="ARBA00022989"/>
    </source>
</evidence>
<keyword evidence="6 8" id="KW-0472">Membrane</keyword>
<dbReference type="EMBL" id="JALJOQ010000017">
    <property type="protein sequence ID" value="KAK9809699.1"/>
    <property type="molecule type" value="Genomic_DNA"/>
</dbReference>
<evidence type="ECO:0000256" key="3">
    <source>
        <dbReference type="ARBA" id="ARBA00022448"/>
    </source>
</evidence>
<feature type="domain" description="CSC1/OSCA1-like N-terminal transmembrane" evidence="10">
    <location>
        <begin position="8"/>
        <end position="169"/>
    </location>
</feature>
<evidence type="ECO:0000313" key="12">
    <source>
        <dbReference type="EMBL" id="KAK9809699.1"/>
    </source>
</evidence>
<dbReference type="InterPro" id="IPR003864">
    <property type="entry name" value="CSC1/OSCA1-like_7TM"/>
</dbReference>
<organism evidence="12 13">
    <name type="scientific">Symbiochloris irregularis</name>
    <dbReference type="NCBI Taxonomy" id="706552"/>
    <lineage>
        <taxon>Eukaryota</taxon>
        <taxon>Viridiplantae</taxon>
        <taxon>Chlorophyta</taxon>
        <taxon>core chlorophytes</taxon>
        <taxon>Trebouxiophyceae</taxon>
        <taxon>Trebouxiales</taxon>
        <taxon>Trebouxiaceae</taxon>
        <taxon>Symbiochloris</taxon>
    </lineage>
</organism>
<dbReference type="InterPro" id="IPR027815">
    <property type="entry name" value="CSC1/OSCA1-like_cyt"/>
</dbReference>
<dbReference type="Pfam" id="PF13967">
    <property type="entry name" value="RSN1_TM"/>
    <property type="match status" value="1"/>
</dbReference>
<dbReference type="Pfam" id="PF02714">
    <property type="entry name" value="RSN1_7TM"/>
    <property type="match status" value="1"/>
</dbReference>
<dbReference type="PANTHER" id="PTHR13018:SF5">
    <property type="entry name" value="RE44586P"/>
    <property type="match status" value="1"/>
</dbReference>
<protein>
    <submittedName>
        <fullName evidence="12">Uncharacterized protein</fullName>
    </submittedName>
</protein>
<feature type="transmembrane region" description="Helical" evidence="8">
    <location>
        <begin position="6"/>
        <end position="29"/>
    </location>
</feature>
<feature type="region of interest" description="Disordered" evidence="7">
    <location>
        <begin position="234"/>
        <end position="281"/>
    </location>
</feature>
<evidence type="ECO:0000259" key="9">
    <source>
        <dbReference type="Pfam" id="PF02714"/>
    </source>
</evidence>
<feature type="transmembrane region" description="Helical" evidence="8">
    <location>
        <begin position="761"/>
        <end position="780"/>
    </location>
</feature>
<accession>A0AAW1PP71</accession>
<feature type="transmembrane region" description="Helical" evidence="8">
    <location>
        <begin position="564"/>
        <end position="583"/>
    </location>
</feature>
<keyword evidence="4 8" id="KW-0812">Transmembrane</keyword>
<name>A0AAW1PP71_9CHLO</name>
<feature type="domain" description="CSC1/OSCA1-like cytosolic" evidence="11">
    <location>
        <begin position="345"/>
        <end position="500"/>
    </location>
</feature>
<keyword evidence="13" id="KW-1185">Reference proteome</keyword>
<feature type="transmembrane region" description="Helical" evidence="8">
    <location>
        <begin position="786"/>
        <end position="809"/>
    </location>
</feature>
<dbReference type="InterPro" id="IPR032880">
    <property type="entry name" value="CSC1/OSCA1-like_N"/>
</dbReference>
<comment type="similarity">
    <text evidence="2">Belongs to the CSC1 (TC 1.A.17) family.</text>
</comment>
<evidence type="ECO:0000259" key="10">
    <source>
        <dbReference type="Pfam" id="PF13967"/>
    </source>
</evidence>
<feature type="transmembrane region" description="Helical" evidence="8">
    <location>
        <begin position="86"/>
        <end position="110"/>
    </location>
</feature>
<evidence type="ECO:0000259" key="11">
    <source>
        <dbReference type="Pfam" id="PF14703"/>
    </source>
</evidence>
<evidence type="ECO:0000313" key="13">
    <source>
        <dbReference type="Proteomes" id="UP001465755"/>
    </source>
</evidence>
<gene>
    <name evidence="12" type="ORF">WJX73_006828</name>
</gene>
<feature type="transmembrane region" description="Helical" evidence="8">
    <location>
        <begin position="705"/>
        <end position="738"/>
    </location>
</feature>
<reference evidence="12 13" key="1">
    <citation type="journal article" date="2024" name="Nat. Commun.">
        <title>Phylogenomics reveals the evolutionary origins of lichenization in chlorophyte algae.</title>
        <authorList>
            <person name="Puginier C."/>
            <person name="Libourel C."/>
            <person name="Otte J."/>
            <person name="Skaloud P."/>
            <person name="Haon M."/>
            <person name="Grisel S."/>
            <person name="Petersen M."/>
            <person name="Berrin J.G."/>
            <person name="Delaux P.M."/>
            <person name="Dal Grande F."/>
            <person name="Keller J."/>
        </authorList>
    </citation>
    <scope>NUCLEOTIDE SEQUENCE [LARGE SCALE GENOMIC DNA]</scope>
    <source>
        <strain evidence="12 13">SAG 2036</strain>
    </source>
</reference>
<dbReference type="GO" id="GO:0005886">
    <property type="term" value="C:plasma membrane"/>
    <property type="evidence" value="ECO:0007669"/>
    <property type="project" value="TreeGrafter"/>
</dbReference>
<feature type="transmembrane region" description="Helical" evidence="8">
    <location>
        <begin position="510"/>
        <end position="528"/>
    </location>
</feature>
<dbReference type="AlphaFoldDB" id="A0AAW1PP71"/>
<dbReference type="Proteomes" id="UP001465755">
    <property type="component" value="Unassembled WGS sequence"/>
</dbReference>
<proteinExistence type="inferred from homology"/>
<feature type="transmembrane region" description="Helical" evidence="8">
    <location>
        <begin position="635"/>
        <end position="655"/>
    </location>
</feature>
<dbReference type="InterPro" id="IPR045122">
    <property type="entry name" value="Csc1-like"/>
</dbReference>
<feature type="transmembrane region" description="Helical" evidence="8">
    <location>
        <begin position="148"/>
        <end position="167"/>
    </location>
</feature>
<keyword evidence="5 8" id="KW-1133">Transmembrane helix</keyword>
<sequence length="923" mass="103368">MAADAQSFGISLGVNAALGILCLFIFSVLRKLSITKKFFAPKRYLASDVQQVRPRPCSSSLLGWIQPTLAATDDEVILVAGVDAALYLKIIVFGLELFIVVTIFVLIAVLPTNLVGKEVARLQAAGSQNQYSALDHVTMSNIGRKSSLLWLHAVATWIISLYAFWMLRRYSRKAMALHLQHFGLVQKGAESHSVLVTDIPGIESGRPADRIDDLLCCLPKGIKSKVKRRMMIADRKATEKADEQKSRLPGGDADNTGAEKPPDGQSKMDMPRPGTTDFLGSSANQDLLEYHNASQAQEKGAAIRPDLELGDAPAANKVSIPQWVEVDAVAASNHKMLAGVPAEKVVEEEFVHLYPGEIKAIHMVYDADDLDDLVSEYDKLKGKALDLIDTYATKMRKGKKVKRKTTRVIGWKYGTWGQENYGKKPVKVDALDWYMARITQLRKEILQETPGATDVASSTAFVTFSNRRAQMMASQCMQHHDQRAWHVQTAPGADEIVWSNLKWRSWERRWRAYVIWTLFALLALFYYIPIGAVQALVEVQRLQNIPGFKQLLQITFIKSLLQSIFPSLVLKIFLAVLPLILAYMNKRQGMISKSQIDFGVTLKLFIFQVLTVFVGSFVAGSFFTQFETWIKDPKSAVTIIGTSAPLTSIFFLNYIEFGALATIPLSSLRIFPLIIFLVTTAFSGTERSKRKRWSNSWLKYGKQVPLLTMTILLGLTFSVINPLVPAMCVVYFLSAYLVDKYRLLYIERPAYQSGGQLWKHVFEQIIVGLLWFQVIMIALLGIKQSYAAILVAPTVLATFMVRSSCLTLFRRPLLVQSVHAAVDLDAYDRTATQQEEENAQHMYLAPAFKFSMQECDAVLTEVDEMRQVLNGERELAPEAAIADVEAIERTEWRDAQGDGTSMSHMRDDAVQMARRRSHALGEV</sequence>
<keyword evidence="3" id="KW-0813">Transport</keyword>
<comment type="caution">
    <text evidence="12">The sequence shown here is derived from an EMBL/GenBank/DDBJ whole genome shotgun (WGS) entry which is preliminary data.</text>
</comment>
<evidence type="ECO:0000256" key="8">
    <source>
        <dbReference type="SAM" id="Phobius"/>
    </source>
</evidence>